<dbReference type="PANTHER" id="PTHR44688:SF16">
    <property type="entry name" value="DNA-BINDING TRANSCRIPTIONAL ACTIVATOR DEVR_DOSR"/>
    <property type="match status" value="1"/>
</dbReference>
<dbReference type="Proteomes" id="UP001169719">
    <property type="component" value="Unassembled WGS sequence"/>
</dbReference>
<evidence type="ECO:0000256" key="3">
    <source>
        <dbReference type="ARBA" id="ARBA00023163"/>
    </source>
</evidence>
<name>A0ABT7XZJ1_9VIBR</name>
<dbReference type="Gene3D" id="1.10.10.10">
    <property type="entry name" value="Winged helix-like DNA-binding domain superfamily/Winged helix DNA-binding domain"/>
    <property type="match status" value="1"/>
</dbReference>
<gene>
    <name evidence="5" type="ORF">QWJ08_07290</name>
</gene>
<dbReference type="SUPFAM" id="SSF46894">
    <property type="entry name" value="C-terminal effector domain of the bipartite response regulators"/>
    <property type="match status" value="1"/>
</dbReference>
<dbReference type="PROSITE" id="PS50043">
    <property type="entry name" value="HTH_LUXR_2"/>
    <property type="match status" value="1"/>
</dbReference>
<keyword evidence="3" id="KW-0804">Transcription</keyword>
<sequence length="259" mass="30067">MTITNEQTFEELMQAQVNTLTACQPRDFDTKFRELSLQAMEWFQIDRITLFPNSMLLLNDGKTVSVARSSIPELDKQRFVSGNFMDYIKLLRSAERIQTFDLEALKRSKIEPIKTLYKEGACWHGIIHLELFGQTWGALACARFNQDIPPLSDDDMRRFKLLCDTWLIYWQHSSVVRSFHIDGDKPIDESEKLLKLTKKQCSVLSLLAQGFTAKQCAEKLFLSPRTVESHKYRMLDQLNFETHTELVQFALRNGLGFES</sequence>
<evidence type="ECO:0000256" key="1">
    <source>
        <dbReference type="ARBA" id="ARBA00023015"/>
    </source>
</evidence>
<dbReference type="PANTHER" id="PTHR44688">
    <property type="entry name" value="DNA-BINDING TRANSCRIPTIONAL ACTIVATOR DEVR_DOSR"/>
    <property type="match status" value="1"/>
</dbReference>
<dbReference type="InterPro" id="IPR000792">
    <property type="entry name" value="Tscrpt_reg_LuxR_C"/>
</dbReference>
<keyword evidence="1" id="KW-0805">Transcription regulation</keyword>
<dbReference type="InterPro" id="IPR016032">
    <property type="entry name" value="Sig_transdc_resp-reg_C-effctor"/>
</dbReference>
<proteinExistence type="predicted"/>
<dbReference type="EMBL" id="JAUEOZ010000001">
    <property type="protein sequence ID" value="MDN2481196.1"/>
    <property type="molecule type" value="Genomic_DNA"/>
</dbReference>
<reference evidence="5" key="1">
    <citation type="submission" date="2024-05" db="EMBL/GenBank/DDBJ databases">
        <title>Genome Sequences of Four Agar- Degrading Marine Bacteria.</title>
        <authorList>
            <person name="Phillips E.K."/>
            <person name="Shaffer J.C."/>
            <person name="Henson M.W."/>
            <person name="Temperton B."/>
            <person name="Thrash C.J."/>
            <person name="Martin M.O."/>
        </authorList>
    </citation>
    <scope>NUCLEOTIDE SEQUENCE</scope>
    <source>
        <strain evidence="5">EKP203</strain>
    </source>
</reference>
<feature type="domain" description="HTH luxR-type" evidence="4">
    <location>
        <begin position="189"/>
        <end position="254"/>
    </location>
</feature>
<dbReference type="InterPro" id="IPR036388">
    <property type="entry name" value="WH-like_DNA-bd_sf"/>
</dbReference>
<dbReference type="RefSeq" id="WP_289961334.1">
    <property type="nucleotide sequence ID" value="NZ_JAUEOZ010000001.1"/>
</dbReference>
<dbReference type="PRINTS" id="PR00038">
    <property type="entry name" value="HTHLUXR"/>
</dbReference>
<evidence type="ECO:0000259" key="4">
    <source>
        <dbReference type="PROSITE" id="PS50043"/>
    </source>
</evidence>
<organism evidence="5 6">
    <name type="scientific">Vibrio agarivorans</name>
    <dbReference type="NCBI Taxonomy" id="153622"/>
    <lineage>
        <taxon>Bacteria</taxon>
        <taxon>Pseudomonadati</taxon>
        <taxon>Pseudomonadota</taxon>
        <taxon>Gammaproteobacteria</taxon>
        <taxon>Vibrionales</taxon>
        <taxon>Vibrionaceae</taxon>
        <taxon>Vibrio</taxon>
    </lineage>
</organism>
<comment type="caution">
    <text evidence="5">The sequence shown here is derived from an EMBL/GenBank/DDBJ whole genome shotgun (WGS) entry which is preliminary data.</text>
</comment>
<evidence type="ECO:0000256" key="2">
    <source>
        <dbReference type="ARBA" id="ARBA00023125"/>
    </source>
</evidence>
<keyword evidence="2" id="KW-0238">DNA-binding</keyword>
<evidence type="ECO:0000313" key="6">
    <source>
        <dbReference type="Proteomes" id="UP001169719"/>
    </source>
</evidence>
<evidence type="ECO:0000313" key="5">
    <source>
        <dbReference type="EMBL" id="MDN2481196.1"/>
    </source>
</evidence>
<keyword evidence="6" id="KW-1185">Reference proteome</keyword>
<protein>
    <submittedName>
        <fullName evidence="5">LuxR C-terminal-related transcriptional regulator</fullName>
    </submittedName>
</protein>
<dbReference type="Pfam" id="PF00196">
    <property type="entry name" value="GerE"/>
    <property type="match status" value="1"/>
</dbReference>
<accession>A0ABT7XZJ1</accession>
<dbReference type="CDD" id="cd06170">
    <property type="entry name" value="LuxR_C_like"/>
    <property type="match status" value="1"/>
</dbReference>
<dbReference type="SMART" id="SM00421">
    <property type="entry name" value="HTH_LUXR"/>
    <property type="match status" value="1"/>
</dbReference>